<accession>A0AAN9FL26</accession>
<dbReference type="Proteomes" id="UP001359559">
    <property type="component" value="Unassembled WGS sequence"/>
</dbReference>
<dbReference type="AlphaFoldDB" id="A0AAN9FL26"/>
<reference evidence="1 2" key="1">
    <citation type="submission" date="2024-01" db="EMBL/GenBank/DDBJ databases">
        <title>The genomes of 5 underutilized Papilionoideae crops provide insights into root nodulation and disease resistance.</title>
        <authorList>
            <person name="Yuan L."/>
        </authorList>
    </citation>
    <scope>NUCLEOTIDE SEQUENCE [LARGE SCALE GENOMIC DNA]</scope>
    <source>
        <strain evidence="1">LY-2023</strain>
        <tissue evidence="1">Leaf</tissue>
    </source>
</reference>
<dbReference type="EMBL" id="JAYKXN010000006">
    <property type="protein sequence ID" value="KAK7277624.1"/>
    <property type="molecule type" value="Genomic_DNA"/>
</dbReference>
<protein>
    <submittedName>
        <fullName evidence="1">Uncharacterized protein</fullName>
    </submittedName>
</protein>
<name>A0AAN9FL26_CLITE</name>
<proteinExistence type="predicted"/>
<keyword evidence="2" id="KW-1185">Reference proteome</keyword>
<gene>
    <name evidence="1" type="ORF">RJT34_22639</name>
</gene>
<evidence type="ECO:0000313" key="2">
    <source>
        <dbReference type="Proteomes" id="UP001359559"/>
    </source>
</evidence>
<sequence>MKIEHPNLQIVEARWLEGGVVHGNKVGAAERRLANHDVVSNLNHELKVVSTWVGDAGITIDESWFMVLKADIV</sequence>
<organism evidence="1 2">
    <name type="scientific">Clitoria ternatea</name>
    <name type="common">Butterfly pea</name>
    <dbReference type="NCBI Taxonomy" id="43366"/>
    <lineage>
        <taxon>Eukaryota</taxon>
        <taxon>Viridiplantae</taxon>
        <taxon>Streptophyta</taxon>
        <taxon>Embryophyta</taxon>
        <taxon>Tracheophyta</taxon>
        <taxon>Spermatophyta</taxon>
        <taxon>Magnoliopsida</taxon>
        <taxon>eudicotyledons</taxon>
        <taxon>Gunneridae</taxon>
        <taxon>Pentapetalae</taxon>
        <taxon>rosids</taxon>
        <taxon>fabids</taxon>
        <taxon>Fabales</taxon>
        <taxon>Fabaceae</taxon>
        <taxon>Papilionoideae</taxon>
        <taxon>50 kb inversion clade</taxon>
        <taxon>NPAAA clade</taxon>
        <taxon>indigoferoid/millettioid clade</taxon>
        <taxon>Phaseoleae</taxon>
        <taxon>Clitoria</taxon>
    </lineage>
</organism>
<comment type="caution">
    <text evidence="1">The sequence shown here is derived from an EMBL/GenBank/DDBJ whole genome shotgun (WGS) entry which is preliminary data.</text>
</comment>
<evidence type="ECO:0000313" key="1">
    <source>
        <dbReference type="EMBL" id="KAK7277624.1"/>
    </source>
</evidence>